<feature type="chain" id="PRO_5030718212" description="Lipoprotein" evidence="2">
    <location>
        <begin position="31"/>
        <end position="235"/>
    </location>
</feature>
<evidence type="ECO:0000313" key="4">
    <source>
        <dbReference type="EMBL" id="MBA8812065.1"/>
    </source>
</evidence>
<dbReference type="PROSITE" id="PS51257">
    <property type="entry name" value="PROKAR_LIPOPROTEIN"/>
    <property type="match status" value="1"/>
</dbReference>
<feature type="compositionally biased region" description="Polar residues" evidence="1">
    <location>
        <begin position="33"/>
        <end position="50"/>
    </location>
</feature>
<evidence type="ECO:0008006" key="7">
    <source>
        <dbReference type="Google" id="ProtNLM"/>
    </source>
</evidence>
<evidence type="ECO:0000313" key="5">
    <source>
        <dbReference type="Proteomes" id="UP000321154"/>
    </source>
</evidence>
<evidence type="ECO:0000256" key="1">
    <source>
        <dbReference type="SAM" id="MobiDB-lite"/>
    </source>
</evidence>
<keyword evidence="2" id="KW-0732">Signal</keyword>
<evidence type="ECO:0000313" key="6">
    <source>
        <dbReference type="Proteomes" id="UP000522688"/>
    </source>
</evidence>
<dbReference type="EMBL" id="BJUV01000030">
    <property type="protein sequence ID" value="GEK84217.1"/>
    <property type="molecule type" value="Genomic_DNA"/>
</dbReference>
<keyword evidence="5" id="KW-1185">Reference proteome</keyword>
<dbReference type="EMBL" id="JACGWW010000001">
    <property type="protein sequence ID" value="MBA8812065.1"/>
    <property type="molecule type" value="Genomic_DNA"/>
</dbReference>
<accession>A0A7W3JFX6</accession>
<dbReference type="Proteomes" id="UP000522688">
    <property type="component" value="Unassembled WGS sequence"/>
</dbReference>
<comment type="caution">
    <text evidence="4">The sequence shown here is derived from an EMBL/GenBank/DDBJ whole genome shotgun (WGS) entry which is preliminary data.</text>
</comment>
<name>A0A7W3JFX6_9MICO</name>
<evidence type="ECO:0000313" key="3">
    <source>
        <dbReference type="EMBL" id="GEK84217.1"/>
    </source>
</evidence>
<sequence>MRHSTRPSLARTVAGVVAAGALAFSLTACYSTSDSESNNTAPIHRTNPTLPASEATPVATVPDLSGGVDTQVAVDEGFVSALTLLGLTPAPVGDATFADGTFSFPITGGNVTYFDPEGEVRPYVQGDIQHDGSGLSLTAGDTVVELTNFDIDPGASKLYGDVSVNGEPVAGHAYLFNLWGGTLEPLRTEGTNAVLEGTTVHVSPDAAALLNATFDTDLVPDELLVGVATITVATQ</sequence>
<feature type="region of interest" description="Disordered" evidence="1">
    <location>
        <begin position="33"/>
        <end position="55"/>
    </location>
</feature>
<dbReference type="RefSeq" id="WP_146856550.1">
    <property type="nucleotide sequence ID" value="NZ_BAAAHR010000002.1"/>
</dbReference>
<gene>
    <name evidence="4" type="ORF">FB463_000289</name>
    <name evidence="3" type="ORF">FFA01_25260</name>
</gene>
<proteinExistence type="predicted"/>
<dbReference type="AlphaFoldDB" id="A0A7W3JFX6"/>
<protein>
    <recommendedName>
        <fullName evidence="7">Lipoprotein</fullName>
    </recommendedName>
</protein>
<reference evidence="4 6" key="2">
    <citation type="submission" date="2020-07" db="EMBL/GenBank/DDBJ databases">
        <title>Sequencing the genomes of 1000 actinobacteria strains.</title>
        <authorList>
            <person name="Klenk H.-P."/>
        </authorList>
    </citation>
    <scope>NUCLEOTIDE SEQUENCE [LARGE SCALE GENOMIC DNA]</scope>
    <source>
        <strain evidence="4 6">DSM 10309</strain>
    </source>
</reference>
<dbReference type="OrthoDB" id="5182048at2"/>
<organism evidence="4 6">
    <name type="scientific">Frigoribacterium faeni</name>
    <dbReference type="NCBI Taxonomy" id="145483"/>
    <lineage>
        <taxon>Bacteria</taxon>
        <taxon>Bacillati</taxon>
        <taxon>Actinomycetota</taxon>
        <taxon>Actinomycetes</taxon>
        <taxon>Micrococcales</taxon>
        <taxon>Microbacteriaceae</taxon>
        <taxon>Frigoribacterium</taxon>
    </lineage>
</organism>
<feature type="signal peptide" evidence="2">
    <location>
        <begin position="1"/>
        <end position="30"/>
    </location>
</feature>
<reference evidence="3 5" key="1">
    <citation type="submission" date="2019-07" db="EMBL/GenBank/DDBJ databases">
        <title>Whole genome shotgun sequence of Frigoribacterium faeni NBRC 103066.</title>
        <authorList>
            <person name="Hosoyama A."/>
            <person name="Uohara A."/>
            <person name="Ohji S."/>
            <person name="Ichikawa N."/>
        </authorList>
    </citation>
    <scope>NUCLEOTIDE SEQUENCE [LARGE SCALE GENOMIC DNA]</scope>
    <source>
        <strain evidence="3 5">NBRC 103066</strain>
    </source>
</reference>
<dbReference type="Proteomes" id="UP000321154">
    <property type="component" value="Unassembled WGS sequence"/>
</dbReference>
<evidence type="ECO:0000256" key="2">
    <source>
        <dbReference type="SAM" id="SignalP"/>
    </source>
</evidence>